<feature type="transmembrane region" description="Helical" evidence="13">
    <location>
        <begin position="219"/>
        <end position="245"/>
    </location>
</feature>
<dbReference type="PANTHER" id="PTHR12428:SF65">
    <property type="entry name" value="CYTOCHROME C OXIDASE ASSEMBLY PROTEIN COX18, MITOCHONDRIAL"/>
    <property type="match status" value="1"/>
</dbReference>
<feature type="transmembrane region" description="Helical" evidence="13">
    <location>
        <begin position="187"/>
        <end position="213"/>
    </location>
</feature>
<evidence type="ECO:0000256" key="12">
    <source>
        <dbReference type="RuleBase" id="RU003945"/>
    </source>
</evidence>
<evidence type="ECO:0000256" key="9">
    <source>
        <dbReference type="ARBA" id="ARBA00031538"/>
    </source>
</evidence>
<keyword evidence="4 12" id="KW-0812">Transmembrane</keyword>
<feature type="domain" description="Membrane insertase YidC/Oxa/ALB C-terminal" evidence="14">
    <location>
        <begin position="38"/>
        <end position="251"/>
    </location>
</feature>
<dbReference type="NCBIfam" id="TIGR03592">
    <property type="entry name" value="yidC_oxa1_cterm"/>
    <property type="match status" value="1"/>
</dbReference>
<evidence type="ECO:0000313" key="15">
    <source>
        <dbReference type="EMBL" id="RFA16665.1"/>
    </source>
</evidence>
<proteinExistence type="inferred from homology"/>
<reference evidence="15 16" key="1">
    <citation type="submission" date="2017-04" db="EMBL/GenBank/DDBJ databases">
        <title>Comparative genome analysis of Subtercola boreus.</title>
        <authorList>
            <person name="Cho Y.-J."/>
            <person name="Cho A."/>
            <person name="Kim O.-S."/>
            <person name="Lee J.-I."/>
        </authorList>
    </citation>
    <scope>NUCLEOTIDE SEQUENCE [LARGE SCALE GENOMIC DNA]</scope>
    <source>
        <strain evidence="15 16">P27479</strain>
    </source>
</reference>
<evidence type="ECO:0000256" key="6">
    <source>
        <dbReference type="ARBA" id="ARBA00023136"/>
    </source>
</evidence>
<evidence type="ECO:0000313" key="16">
    <source>
        <dbReference type="Proteomes" id="UP000256541"/>
    </source>
</evidence>
<evidence type="ECO:0000256" key="3">
    <source>
        <dbReference type="ARBA" id="ARBA00015325"/>
    </source>
</evidence>
<evidence type="ECO:0000256" key="5">
    <source>
        <dbReference type="ARBA" id="ARBA00022989"/>
    </source>
</evidence>
<organism evidence="15 16">
    <name type="scientific">Subtercola boreus</name>
    <dbReference type="NCBI Taxonomy" id="120213"/>
    <lineage>
        <taxon>Bacteria</taxon>
        <taxon>Bacillati</taxon>
        <taxon>Actinomycetota</taxon>
        <taxon>Actinomycetes</taxon>
        <taxon>Micrococcales</taxon>
        <taxon>Microbacteriaceae</taxon>
        <taxon>Subtercola</taxon>
    </lineage>
</organism>
<evidence type="ECO:0000256" key="7">
    <source>
        <dbReference type="ARBA" id="ARBA00025034"/>
    </source>
</evidence>
<comment type="subunit">
    <text evidence="8">Interacts with the Sec translocase complex via SecD. Specifically interacts with transmembrane segments of nascent integral membrane proteins during membrane integration.</text>
</comment>
<comment type="subcellular location">
    <subcellularLocation>
        <location evidence="1 12">Membrane</location>
        <topology evidence="1 12">Multi-pass membrane protein</topology>
    </subcellularLocation>
</comment>
<accession>A0A3E0W4G8</accession>
<comment type="similarity">
    <text evidence="2">Belongs to the OXA1/ALB3/YidC family. Type 1 subfamily.</text>
</comment>
<dbReference type="InterPro" id="IPR028055">
    <property type="entry name" value="YidC/Oxa/ALB_C"/>
</dbReference>
<keyword evidence="6 13" id="KW-0472">Membrane</keyword>
<dbReference type="GO" id="GO:0005886">
    <property type="term" value="C:plasma membrane"/>
    <property type="evidence" value="ECO:0007669"/>
    <property type="project" value="TreeGrafter"/>
</dbReference>
<feature type="transmembrane region" description="Helical" evidence="13">
    <location>
        <begin position="148"/>
        <end position="175"/>
    </location>
</feature>
<dbReference type="OrthoDB" id="9780552at2"/>
<dbReference type="PANTHER" id="PTHR12428">
    <property type="entry name" value="OXA1"/>
    <property type="match status" value="1"/>
</dbReference>
<gene>
    <name evidence="15" type="ORF">B7R22_04140</name>
</gene>
<dbReference type="Proteomes" id="UP000256541">
    <property type="component" value="Unassembled WGS sequence"/>
</dbReference>
<feature type="transmembrane region" description="Helical" evidence="13">
    <location>
        <begin position="12"/>
        <end position="31"/>
    </location>
</feature>
<protein>
    <recommendedName>
        <fullName evidence="3">Membrane protein insertase YidC</fullName>
    </recommendedName>
    <alternativeName>
        <fullName evidence="11">Foldase YidC</fullName>
    </alternativeName>
    <alternativeName>
        <fullName evidence="10">Membrane integrase YidC</fullName>
    </alternativeName>
    <alternativeName>
        <fullName evidence="9">Membrane protein YidC</fullName>
    </alternativeName>
</protein>
<feature type="transmembrane region" description="Helical" evidence="13">
    <location>
        <begin position="102"/>
        <end position="122"/>
    </location>
</feature>
<name>A0A3E0W4G8_9MICO</name>
<dbReference type="EMBL" id="NBXB01000011">
    <property type="protein sequence ID" value="RFA16665.1"/>
    <property type="molecule type" value="Genomic_DNA"/>
</dbReference>
<dbReference type="GO" id="GO:0032977">
    <property type="term" value="F:membrane insertase activity"/>
    <property type="evidence" value="ECO:0007669"/>
    <property type="project" value="InterPro"/>
</dbReference>
<evidence type="ECO:0000256" key="11">
    <source>
        <dbReference type="ARBA" id="ARBA00033342"/>
    </source>
</evidence>
<feature type="transmembrane region" description="Helical" evidence="13">
    <location>
        <begin position="37"/>
        <end position="57"/>
    </location>
</feature>
<evidence type="ECO:0000256" key="10">
    <source>
        <dbReference type="ARBA" id="ARBA00033245"/>
    </source>
</evidence>
<comment type="caution">
    <text evidence="15">The sequence shown here is derived from an EMBL/GenBank/DDBJ whole genome shotgun (WGS) entry which is preliminary data.</text>
</comment>
<dbReference type="GO" id="GO:0051205">
    <property type="term" value="P:protein insertion into membrane"/>
    <property type="evidence" value="ECO:0007669"/>
    <property type="project" value="TreeGrafter"/>
</dbReference>
<evidence type="ECO:0000259" key="14">
    <source>
        <dbReference type="Pfam" id="PF02096"/>
    </source>
</evidence>
<evidence type="ECO:0000256" key="2">
    <source>
        <dbReference type="ARBA" id="ARBA00010527"/>
    </source>
</evidence>
<dbReference type="AlphaFoldDB" id="A0A3E0W4G8"/>
<dbReference type="InterPro" id="IPR001708">
    <property type="entry name" value="YidC/ALB3/OXA1/COX18"/>
</dbReference>
<sequence>MDISTFPPIATVLDALYNLVLGIGAVAQPFAGDAAPMLAIMLLTVLVRMALVPVSVSQVRAEVTRRRLTPAIAALRAKYAKKPEALQKALTRLYTSEKVSPLAGILPTLAQAPVLSAIYALFVHPQLAGHANVLLTQTFLGIPFGSNLFAALGVAFPQVLVVVGLLAVLAVAVELTRRANLRWAGSAATATAAATAAGAPADSLAGAAAIASIARFLPFITVLFAAIAPFAAAIYLVTSAVWTLGERAVLRRVIRAA</sequence>
<dbReference type="Pfam" id="PF02096">
    <property type="entry name" value="60KD_IMP"/>
    <property type="match status" value="1"/>
</dbReference>
<evidence type="ECO:0000256" key="8">
    <source>
        <dbReference type="ARBA" id="ARBA00026028"/>
    </source>
</evidence>
<evidence type="ECO:0000256" key="1">
    <source>
        <dbReference type="ARBA" id="ARBA00004141"/>
    </source>
</evidence>
<evidence type="ECO:0000256" key="13">
    <source>
        <dbReference type="SAM" id="Phobius"/>
    </source>
</evidence>
<dbReference type="RefSeq" id="WP_116410528.1">
    <property type="nucleotide sequence ID" value="NZ_NBXB01000011.1"/>
</dbReference>
<evidence type="ECO:0000256" key="4">
    <source>
        <dbReference type="ARBA" id="ARBA00022692"/>
    </source>
</evidence>
<comment type="function">
    <text evidence="7">Required for the insertion and/or proper folding and/or complex formation of integral membrane proteins into the membrane. Involved in integration of membrane proteins that insert both dependently and independently of the Sec translocase complex, as well as at least some lipoproteins. Aids folding of multispanning membrane proteins.</text>
</comment>
<keyword evidence="5 13" id="KW-1133">Transmembrane helix</keyword>